<keyword evidence="4" id="KW-0378">Hydrolase</keyword>
<proteinExistence type="predicted"/>
<dbReference type="GO" id="GO:0016787">
    <property type="term" value="F:hydrolase activity"/>
    <property type="evidence" value="ECO:0007669"/>
    <property type="project" value="UniProtKB-KW"/>
</dbReference>
<dbReference type="Proteomes" id="UP001500729">
    <property type="component" value="Unassembled WGS sequence"/>
</dbReference>
<dbReference type="EMBL" id="BAAAGS010000066">
    <property type="protein sequence ID" value="GAA0555378.1"/>
    <property type="molecule type" value="Genomic_DNA"/>
</dbReference>
<dbReference type="Gene3D" id="1.50.10.10">
    <property type="match status" value="1"/>
</dbReference>
<dbReference type="InterPro" id="IPR012341">
    <property type="entry name" value="6hp_glycosidase-like_sf"/>
</dbReference>
<evidence type="ECO:0000259" key="3">
    <source>
        <dbReference type="Pfam" id="PF19291"/>
    </source>
</evidence>
<keyword evidence="5" id="KW-1185">Reference proteome</keyword>
<reference evidence="4 5" key="1">
    <citation type="journal article" date="2019" name="Int. J. Syst. Evol. Microbiol.">
        <title>The Global Catalogue of Microorganisms (GCM) 10K type strain sequencing project: providing services to taxonomists for standard genome sequencing and annotation.</title>
        <authorList>
            <consortium name="The Broad Institute Genomics Platform"/>
            <consortium name="The Broad Institute Genome Sequencing Center for Infectious Disease"/>
            <person name="Wu L."/>
            <person name="Ma J."/>
        </authorList>
    </citation>
    <scope>NUCLEOTIDE SEQUENCE [LARGE SCALE GENOMIC DNA]</scope>
    <source>
        <strain evidence="4 5">JCM 10303</strain>
    </source>
</reference>
<sequence>MRPLQEYGLLGNTRTAALVASDGTIDWLCFPRFDSGACFAALLGEPRHGRWALAPRGSSSTVGRAYRQDSLVLETRMACAAGEMRIVDCMHIRDFHADLVRRVEGVRGRVPMRMVFNPRFDYGSVIPWIRVERHRLHALAGPDHLTLDTDLELEVHDSAVSCEFSVAEGSCVDLRLAWTPSAQQPPERIDVGDAIDETTRWWQDWASRCRYRGEYREAVLRSLITLKALTYAPSGGIIAAPTTSLPEELGGVRNGDYRFCWIRDATFTLMALLSAGYVQEARQWREWLLRAVAGSPRQLQIMYGLDGERRMPEFELGWLPGYAGSRPVQVGNEAASQFQLDVFGELMDALHLSRTNGIPPDPDAWRVQRTLMDFLESNWTEPDNGIWEMRGPRRHFTHSKVMAWAAIDRAIKDSLTFRFPGPIDRWKRMRADIFDEVCEKGYDVARSTFTQYFGSRSLDAAVLTLPDVGFLAAEDDRMRGTVAAVERETTFASTASCGATPRAANRAASTVCRQARAPSSHVRSGWPTTTPSVATPLAAVPCSRRCSLCATTSDCSPNSTPTRTARPSATSRRRCRTSPSSTRRSTSWHDRAQKANAPRRGIQRAFHR</sequence>
<dbReference type="InterPro" id="IPR008928">
    <property type="entry name" value="6-hairpin_glycosidase_sf"/>
</dbReference>
<gene>
    <name evidence="4" type="ORF">GCM10009533_61570</name>
</gene>
<name>A0ABN1DYV1_SACER</name>
<feature type="region of interest" description="Disordered" evidence="1">
    <location>
        <begin position="553"/>
        <end position="608"/>
    </location>
</feature>
<feature type="compositionally biased region" description="Low complexity" evidence="1">
    <location>
        <begin position="559"/>
        <end position="570"/>
    </location>
</feature>
<organism evidence="4 5">
    <name type="scientific">Saccharopolyspora erythraea</name>
    <name type="common">Streptomyces erythraeus</name>
    <dbReference type="NCBI Taxonomy" id="1836"/>
    <lineage>
        <taxon>Bacteria</taxon>
        <taxon>Bacillati</taxon>
        <taxon>Actinomycetota</taxon>
        <taxon>Actinomycetes</taxon>
        <taxon>Pseudonocardiales</taxon>
        <taxon>Pseudonocardiaceae</taxon>
        <taxon>Saccharopolyspora</taxon>
    </lineage>
</organism>
<dbReference type="PANTHER" id="PTHR31616">
    <property type="entry name" value="TREHALASE"/>
    <property type="match status" value="1"/>
</dbReference>
<evidence type="ECO:0000259" key="2">
    <source>
        <dbReference type="Pfam" id="PF00723"/>
    </source>
</evidence>
<evidence type="ECO:0000313" key="5">
    <source>
        <dbReference type="Proteomes" id="UP001500729"/>
    </source>
</evidence>
<dbReference type="InterPro" id="IPR011613">
    <property type="entry name" value="GH15-like"/>
</dbReference>
<comment type="caution">
    <text evidence="4">The sequence shown here is derived from an EMBL/GenBank/DDBJ whole genome shotgun (WGS) entry which is preliminary data.</text>
</comment>
<dbReference type="PANTHER" id="PTHR31616:SF0">
    <property type="entry name" value="GLUCAN 1,4-ALPHA-GLUCOSIDASE"/>
    <property type="match status" value="1"/>
</dbReference>
<dbReference type="InterPro" id="IPR045582">
    <property type="entry name" value="Trehalase-like_N"/>
</dbReference>
<evidence type="ECO:0000256" key="1">
    <source>
        <dbReference type="SAM" id="MobiDB-lite"/>
    </source>
</evidence>
<dbReference type="SUPFAM" id="SSF48208">
    <property type="entry name" value="Six-hairpin glycosidases"/>
    <property type="match status" value="1"/>
</dbReference>
<accession>A0ABN1DYV1</accession>
<evidence type="ECO:0000313" key="4">
    <source>
        <dbReference type="EMBL" id="GAA0555378.1"/>
    </source>
</evidence>
<feature type="domain" description="GH15-like" evidence="2">
    <location>
        <begin position="214"/>
        <end position="490"/>
    </location>
</feature>
<dbReference type="Pfam" id="PF19291">
    <property type="entry name" value="TREH_N"/>
    <property type="match status" value="1"/>
</dbReference>
<dbReference type="Pfam" id="PF00723">
    <property type="entry name" value="Glyco_hydro_15"/>
    <property type="match status" value="1"/>
</dbReference>
<feature type="domain" description="Trehalase-like N-terminal" evidence="3">
    <location>
        <begin position="3"/>
        <end position="147"/>
    </location>
</feature>
<protein>
    <submittedName>
        <fullName evidence="4">Glycoside hydrolase family 15 protein</fullName>
    </submittedName>
</protein>